<evidence type="ECO:0000313" key="5">
    <source>
        <dbReference type="Proteomes" id="UP000294743"/>
    </source>
</evidence>
<evidence type="ECO:0000313" key="4">
    <source>
        <dbReference type="EMBL" id="TDW16836.1"/>
    </source>
</evidence>
<organism evidence="4 5">
    <name type="scientific">Breznakia blatticola</name>
    <dbReference type="NCBI Taxonomy" id="1754012"/>
    <lineage>
        <taxon>Bacteria</taxon>
        <taxon>Bacillati</taxon>
        <taxon>Bacillota</taxon>
        <taxon>Erysipelotrichia</taxon>
        <taxon>Erysipelotrichales</taxon>
        <taxon>Erysipelotrichaceae</taxon>
        <taxon>Breznakia</taxon>
    </lineage>
</organism>
<gene>
    <name evidence="4" type="ORF">EDD63_1192</name>
</gene>
<protein>
    <submittedName>
        <fullName evidence="4">Surface repeat SSSPR-51 protein</fullName>
    </submittedName>
</protein>
<dbReference type="EMBL" id="SODD01000019">
    <property type="protein sequence ID" value="TDW16836.1"/>
    <property type="molecule type" value="Genomic_DNA"/>
</dbReference>
<dbReference type="InterPro" id="IPR039564">
    <property type="entry name" value="Peptidase_C39-like"/>
</dbReference>
<sequence>MLQKVKGAFKKLRNVCVTLFILCCVIISGCGVEASDDTSKKSSGATLSSTLSTYEGRLIPLKNKNADAKQKAADEEAKKKEEEEKKKKEEEDAKREAEAKAYLEAQTAKEQERYRIEQERQKAAEEAEKKGQYNPSYYDLPRTLQYYSQRDPRWASHAFNPAWNMANSGCVPTSLAMALTAAGIPVSPVTVADYLYYNTNEFNKQYIGTTGVGIRIAAEHYGATSTNLMSQQQLVEALAKGQTVVAAVGPGNWAPAGASHAIVLNGYSNGYTYVYDVYSDTRSGAFLVSSIWNQRSSDPVDANDGGALFHAITKVEVVKTEDTIWVDEAGSVLRAKENGTKLDNDGISDIPGYSVVSATTTTDENGNMHTVNTYHRIVTTTVWQDEQGTILKTKIEGNMPDNDNVSDIAGYILLEIKTIKDPNGDTRIINIYRKAEASE</sequence>
<feature type="compositionally biased region" description="Basic and acidic residues" evidence="1">
    <location>
        <begin position="64"/>
        <end position="131"/>
    </location>
</feature>
<feature type="region of interest" description="Disordered" evidence="1">
    <location>
        <begin position="62"/>
        <end position="135"/>
    </location>
</feature>
<evidence type="ECO:0000259" key="3">
    <source>
        <dbReference type="Pfam" id="PF13529"/>
    </source>
</evidence>
<dbReference type="Pfam" id="PF18877">
    <property type="entry name" value="SSSPR-51"/>
    <property type="match status" value="1"/>
</dbReference>
<proteinExistence type="predicted"/>
<dbReference type="RefSeq" id="WP_134169605.1">
    <property type="nucleotide sequence ID" value="NZ_SODD01000019.1"/>
</dbReference>
<comment type="caution">
    <text evidence="4">The sequence shown here is derived from an EMBL/GenBank/DDBJ whole genome shotgun (WGS) entry which is preliminary data.</text>
</comment>
<feature type="signal peptide" evidence="2">
    <location>
        <begin position="1"/>
        <end position="34"/>
    </location>
</feature>
<dbReference type="Gene3D" id="3.90.70.10">
    <property type="entry name" value="Cysteine proteinases"/>
    <property type="match status" value="1"/>
</dbReference>
<dbReference type="Pfam" id="PF13529">
    <property type="entry name" value="Peptidase_C39_2"/>
    <property type="match status" value="1"/>
</dbReference>
<evidence type="ECO:0000256" key="1">
    <source>
        <dbReference type="SAM" id="MobiDB-lite"/>
    </source>
</evidence>
<feature type="domain" description="Peptidase C39-like" evidence="3">
    <location>
        <begin position="145"/>
        <end position="277"/>
    </location>
</feature>
<name>A0A4R7ZIA3_9FIRM</name>
<dbReference type="AlphaFoldDB" id="A0A4R7ZIA3"/>
<dbReference type="Proteomes" id="UP000294743">
    <property type="component" value="Unassembled WGS sequence"/>
</dbReference>
<dbReference type="OrthoDB" id="3186156at2"/>
<keyword evidence="5" id="KW-1185">Reference proteome</keyword>
<dbReference type="InterPro" id="IPR027579">
    <property type="entry name" value="SSSPR51_Rpt"/>
</dbReference>
<reference evidence="4 5" key="1">
    <citation type="submission" date="2019-03" db="EMBL/GenBank/DDBJ databases">
        <title>Genomic Encyclopedia of Type Strains, Phase IV (KMG-IV): sequencing the most valuable type-strain genomes for metagenomic binning, comparative biology and taxonomic classification.</title>
        <authorList>
            <person name="Goeker M."/>
        </authorList>
    </citation>
    <scope>NUCLEOTIDE SEQUENCE [LARGE SCALE GENOMIC DNA]</scope>
    <source>
        <strain evidence="4 5">DSM 28867</strain>
    </source>
</reference>
<accession>A0A4R7ZIA3</accession>
<evidence type="ECO:0000256" key="2">
    <source>
        <dbReference type="SAM" id="SignalP"/>
    </source>
</evidence>
<feature type="chain" id="PRO_5020907103" evidence="2">
    <location>
        <begin position="35"/>
        <end position="439"/>
    </location>
</feature>
<dbReference type="PROSITE" id="PS51257">
    <property type="entry name" value="PROKAR_LIPOPROTEIN"/>
    <property type="match status" value="1"/>
</dbReference>
<dbReference type="NCBIfam" id="TIGR04308">
    <property type="entry name" value="repeat_SSSPR51"/>
    <property type="match status" value="2"/>
</dbReference>
<keyword evidence="2" id="KW-0732">Signal</keyword>